<dbReference type="PANTHER" id="PTHR37305">
    <property type="entry name" value="INTEGRAL MEMBRANE PROTEIN-RELATED"/>
    <property type="match status" value="1"/>
</dbReference>
<evidence type="ECO:0000313" key="3">
    <source>
        <dbReference type="Proteomes" id="UP000613512"/>
    </source>
</evidence>
<evidence type="ECO:0008006" key="4">
    <source>
        <dbReference type="Google" id="ProtNLM"/>
    </source>
</evidence>
<feature type="transmembrane region" description="Helical" evidence="1">
    <location>
        <begin position="103"/>
        <end position="132"/>
    </location>
</feature>
<evidence type="ECO:0000256" key="1">
    <source>
        <dbReference type="SAM" id="Phobius"/>
    </source>
</evidence>
<dbReference type="Proteomes" id="UP000613512">
    <property type="component" value="Unassembled WGS sequence"/>
</dbReference>
<reference evidence="2" key="1">
    <citation type="journal article" date="2014" name="Int. J. Syst. Evol. Microbiol.">
        <title>Complete genome sequence of Corynebacterium casei LMG S-19264T (=DSM 44701T), isolated from a smear-ripened cheese.</title>
        <authorList>
            <consortium name="US DOE Joint Genome Institute (JGI-PGF)"/>
            <person name="Walter F."/>
            <person name="Albersmeier A."/>
            <person name="Kalinowski J."/>
            <person name="Ruckert C."/>
        </authorList>
    </citation>
    <scope>NUCLEOTIDE SEQUENCE</scope>
    <source>
        <strain evidence="2">CGMCC 1.12408</strain>
    </source>
</reference>
<feature type="transmembrane region" description="Helical" evidence="1">
    <location>
        <begin position="226"/>
        <end position="249"/>
    </location>
</feature>
<organism evidence="2 3">
    <name type="scientific">Ornithinibacillus halotolerans</name>
    <dbReference type="NCBI Taxonomy" id="1274357"/>
    <lineage>
        <taxon>Bacteria</taxon>
        <taxon>Bacillati</taxon>
        <taxon>Bacillota</taxon>
        <taxon>Bacilli</taxon>
        <taxon>Bacillales</taxon>
        <taxon>Bacillaceae</taxon>
        <taxon>Ornithinibacillus</taxon>
    </lineage>
</organism>
<keyword evidence="3" id="KW-1185">Reference proteome</keyword>
<reference evidence="2" key="2">
    <citation type="submission" date="2020-09" db="EMBL/GenBank/DDBJ databases">
        <authorList>
            <person name="Sun Q."/>
            <person name="Zhou Y."/>
        </authorList>
    </citation>
    <scope>NUCLEOTIDE SEQUENCE</scope>
    <source>
        <strain evidence="2">CGMCC 1.12408</strain>
    </source>
</reference>
<dbReference type="AlphaFoldDB" id="A0A916S0A0"/>
<protein>
    <recommendedName>
        <fullName evidence="4">ABC transporter permease</fullName>
    </recommendedName>
</protein>
<proteinExistence type="predicted"/>
<feature type="transmembrane region" description="Helical" evidence="1">
    <location>
        <begin position="20"/>
        <end position="41"/>
    </location>
</feature>
<accession>A0A916S0A0</accession>
<evidence type="ECO:0000313" key="2">
    <source>
        <dbReference type="EMBL" id="GGA78583.1"/>
    </source>
</evidence>
<comment type="caution">
    <text evidence="2">The sequence shown here is derived from an EMBL/GenBank/DDBJ whole genome shotgun (WGS) entry which is preliminary data.</text>
</comment>
<name>A0A916S0A0_9BACI</name>
<keyword evidence="1" id="KW-0812">Transmembrane</keyword>
<gene>
    <name evidence="2" type="ORF">GCM10008025_22580</name>
</gene>
<dbReference type="EMBL" id="BMEY01000010">
    <property type="protein sequence ID" value="GGA78583.1"/>
    <property type="molecule type" value="Genomic_DNA"/>
</dbReference>
<dbReference type="PANTHER" id="PTHR37305:SF1">
    <property type="entry name" value="MEMBRANE PROTEIN"/>
    <property type="match status" value="1"/>
</dbReference>
<keyword evidence="1" id="KW-0472">Membrane</keyword>
<keyword evidence="1" id="KW-1133">Transmembrane helix</keyword>
<feature type="transmembrane region" description="Helical" evidence="1">
    <location>
        <begin position="184"/>
        <end position="206"/>
    </location>
</feature>
<sequence>MNNLMRSEIFKLQRNRTFWVTLVSVTGLSVLLHYLILIDWWQITGTTYDSAGIGELNALTMFSVPMFFNLIISPLAAFFISIEFSQSGVIKNQLISGHKRFKIYLTKFIVLSLGSIVLAVLIPVMTGLILIVLTGNGDTLSDSNLIYLGKSYGLFILQLLGYIAILLVLAIITEDSGKTIIFSILFTILMFAIEKFQSLPIINLIYENSIFRQFNEVFNANMTSVDMIKSIIIGAVSLIILVLCGILVFNKKEIK</sequence>
<dbReference type="RefSeq" id="WP_188384768.1">
    <property type="nucleotide sequence ID" value="NZ_BMEY01000010.1"/>
</dbReference>
<feature type="transmembrane region" description="Helical" evidence="1">
    <location>
        <begin position="61"/>
        <end position="82"/>
    </location>
</feature>
<feature type="transmembrane region" description="Helical" evidence="1">
    <location>
        <begin position="152"/>
        <end position="172"/>
    </location>
</feature>